<dbReference type="RefSeq" id="WP_244270275.1">
    <property type="nucleotide sequence ID" value="NZ_CYSR01000040.1"/>
</dbReference>
<protein>
    <recommendedName>
        <fullName evidence="1">DUF4440 domain-containing protein</fullName>
    </recommendedName>
</protein>
<evidence type="ECO:0000313" key="2">
    <source>
        <dbReference type="EMBL" id="CUI02032.1"/>
    </source>
</evidence>
<dbReference type="EMBL" id="CYSR01000040">
    <property type="protein sequence ID" value="CUI02032.1"/>
    <property type="molecule type" value="Genomic_DNA"/>
</dbReference>
<dbReference type="AlphaFoldDB" id="A0A0P1HZG9"/>
<feature type="domain" description="DUF4440" evidence="1">
    <location>
        <begin position="15"/>
        <end position="117"/>
    </location>
</feature>
<organism evidence="2 3">
    <name type="scientific">Leisingera aquaemixtae</name>
    <dbReference type="NCBI Taxonomy" id="1396826"/>
    <lineage>
        <taxon>Bacteria</taxon>
        <taxon>Pseudomonadati</taxon>
        <taxon>Pseudomonadota</taxon>
        <taxon>Alphaproteobacteria</taxon>
        <taxon>Rhodobacterales</taxon>
        <taxon>Roseobacteraceae</taxon>
        <taxon>Leisingera</taxon>
    </lineage>
</organism>
<evidence type="ECO:0000313" key="3">
    <source>
        <dbReference type="Proteomes" id="UP000051326"/>
    </source>
</evidence>
<evidence type="ECO:0000259" key="1">
    <source>
        <dbReference type="Pfam" id="PF14534"/>
    </source>
</evidence>
<dbReference type="InterPro" id="IPR032710">
    <property type="entry name" value="NTF2-like_dom_sf"/>
</dbReference>
<dbReference type="Pfam" id="PF14534">
    <property type="entry name" value="DUF4440"/>
    <property type="match status" value="1"/>
</dbReference>
<dbReference type="Gene3D" id="3.10.450.50">
    <property type="match status" value="1"/>
</dbReference>
<accession>A0A0P1HZG9</accession>
<gene>
    <name evidence="2" type="ORF">PHA8399_04193</name>
</gene>
<proteinExistence type="predicted"/>
<dbReference type="SUPFAM" id="SSF54427">
    <property type="entry name" value="NTF2-like"/>
    <property type="match status" value="1"/>
</dbReference>
<dbReference type="InterPro" id="IPR027843">
    <property type="entry name" value="DUF4440"/>
</dbReference>
<name>A0A0P1HZG9_9RHOB</name>
<sequence length="133" mass="14652">MTQMIPTDGPQLNEILTLETSVWEAMVLGDRHLDAQVLADSFLGVYPSGFAGKADHCEQLKDGPVVAEYRLSSARLRCIGNAAALLSYRASYRSSGSAEWKVMLISSLWEKEGGKWLNTFSQDTPETGGRMHE</sequence>
<reference evidence="2 3" key="1">
    <citation type="submission" date="2015-09" db="EMBL/GenBank/DDBJ databases">
        <authorList>
            <consortium name="Swine Surveillance"/>
        </authorList>
    </citation>
    <scope>NUCLEOTIDE SEQUENCE [LARGE SCALE GENOMIC DNA]</scope>
    <source>
        <strain evidence="2 3">CECT 8399</strain>
    </source>
</reference>
<dbReference type="Proteomes" id="UP000051326">
    <property type="component" value="Unassembled WGS sequence"/>
</dbReference>